<evidence type="ECO:0000313" key="1">
    <source>
        <dbReference type="EMBL" id="WZO32595.1"/>
    </source>
</evidence>
<reference evidence="1" key="1">
    <citation type="submission" date="2024-04" db="EMBL/GenBank/DDBJ databases">
        <authorList>
            <person name="Roder T."/>
            <person name="Oberhansli S."/>
            <person name="Kreuzer M."/>
        </authorList>
    </citation>
    <scope>NUCLEOTIDE SEQUENCE</scope>
    <source>
        <strain evidence="1">LWS13-1.2</strain>
    </source>
</reference>
<organism evidence="1">
    <name type="scientific">Microbacterium sp. LWS13-1.2</name>
    <dbReference type="NCBI Taxonomy" id="3135264"/>
    <lineage>
        <taxon>Bacteria</taxon>
        <taxon>Bacillati</taxon>
        <taxon>Actinomycetota</taxon>
        <taxon>Actinomycetes</taxon>
        <taxon>Micrococcales</taxon>
        <taxon>Microbacteriaceae</taxon>
        <taxon>Microbacterium</taxon>
    </lineage>
</organism>
<accession>A0AAU6S6T3</accession>
<dbReference type="AlphaFoldDB" id="A0AAU6S6T3"/>
<protein>
    <recommendedName>
        <fullName evidence="2">Ig-like domain-containing protein</fullName>
    </recommendedName>
</protein>
<name>A0AAU6S6T3_9MICO</name>
<dbReference type="RefSeq" id="WP_349427232.1">
    <property type="nucleotide sequence ID" value="NZ_CP151632.1"/>
</dbReference>
<dbReference type="EMBL" id="CP151632">
    <property type="protein sequence ID" value="WZO32595.1"/>
    <property type="molecule type" value="Genomic_DNA"/>
</dbReference>
<gene>
    <name evidence="1" type="ORF">MRBLWS13_000191</name>
</gene>
<evidence type="ECO:0008006" key="2">
    <source>
        <dbReference type="Google" id="ProtNLM"/>
    </source>
</evidence>
<proteinExistence type="predicted"/>
<sequence length="114" mass="11734">MEEVPGGVLLDENHAVWPELGMALETPSGVSTRTIGGCTTGNVCVFDGYGAQGAKLSWSSCGNPTVSAFTVRSIANDRPTGYAQARSGTTVHATAYAGSYANVYGAVNNVRCVS</sequence>